<protein>
    <submittedName>
        <fullName evidence="1">Uncharacterized protein</fullName>
    </submittedName>
</protein>
<dbReference type="AlphaFoldDB" id="A0AAD1UIH0"/>
<dbReference type="Proteomes" id="UP001295684">
    <property type="component" value="Unassembled WGS sequence"/>
</dbReference>
<accession>A0AAD1UIH0</accession>
<keyword evidence="2" id="KW-1185">Reference proteome</keyword>
<gene>
    <name evidence="1" type="ORF">ECRASSUSDP1_LOCUS10673</name>
</gene>
<sequence length="312" mass="36169">MNFDNQTTRFSILKKVGGKLKQSASNNMRIQDNSQTLNGDLVEVKSPKKSRFGHKYQKVKARFLAGIYQKKPRIKFNSMAKREKSNDYRFSVGSRPSPILDESQTSFYNNMWDSFCEDICPRESNRFSKVITEMLSGLKEGKEKFQPYKHNLGNLEGVLFSPSRIKPILNRKNEDKDQKRSAYTSLISRRNTNFKNRLNLYKPKSKAQVIKTYPSFDNRIEGLEKIPCEFPDTPCIASKRPSFQARGMPNSLRRFTMGKHRPGVNSRRISISNSPIKMSLPKARSLSKKENFSIYKIREDRSIAKSNFFFKS</sequence>
<organism evidence="1 2">
    <name type="scientific">Euplotes crassus</name>
    <dbReference type="NCBI Taxonomy" id="5936"/>
    <lineage>
        <taxon>Eukaryota</taxon>
        <taxon>Sar</taxon>
        <taxon>Alveolata</taxon>
        <taxon>Ciliophora</taxon>
        <taxon>Intramacronucleata</taxon>
        <taxon>Spirotrichea</taxon>
        <taxon>Hypotrichia</taxon>
        <taxon>Euplotida</taxon>
        <taxon>Euplotidae</taxon>
        <taxon>Moneuplotes</taxon>
    </lineage>
</organism>
<name>A0AAD1UIH0_EUPCR</name>
<proteinExistence type="predicted"/>
<reference evidence="1" key="1">
    <citation type="submission" date="2023-07" db="EMBL/GenBank/DDBJ databases">
        <authorList>
            <consortium name="AG Swart"/>
            <person name="Singh M."/>
            <person name="Singh A."/>
            <person name="Seah K."/>
            <person name="Emmerich C."/>
        </authorList>
    </citation>
    <scope>NUCLEOTIDE SEQUENCE</scope>
    <source>
        <strain evidence="1">DP1</strain>
    </source>
</reference>
<comment type="caution">
    <text evidence="1">The sequence shown here is derived from an EMBL/GenBank/DDBJ whole genome shotgun (WGS) entry which is preliminary data.</text>
</comment>
<dbReference type="EMBL" id="CAMPGE010010526">
    <property type="protein sequence ID" value="CAI2369374.1"/>
    <property type="molecule type" value="Genomic_DNA"/>
</dbReference>
<evidence type="ECO:0000313" key="2">
    <source>
        <dbReference type="Proteomes" id="UP001295684"/>
    </source>
</evidence>
<evidence type="ECO:0000313" key="1">
    <source>
        <dbReference type="EMBL" id="CAI2369374.1"/>
    </source>
</evidence>